<evidence type="ECO:0000256" key="6">
    <source>
        <dbReference type="SAM" id="MobiDB-lite"/>
    </source>
</evidence>
<keyword evidence="2" id="KW-0547">Nucleotide-binding</keyword>
<gene>
    <name evidence="7" type="ORF">N7468_009278</name>
</gene>
<keyword evidence="4" id="KW-0175">Coiled coil</keyword>
<evidence type="ECO:0000256" key="3">
    <source>
        <dbReference type="ARBA" id="ARBA00022840"/>
    </source>
</evidence>
<sequence length="988" mass="111133">MAQDISRLVREVERVVTAPYVPSLQDLYALVQTDARLKIRYWSTQKPCQVGLLVDVLVDALSRSRIALPLLSVFGSEVHFRDAFLRRHPATLAAFVERAAGTGDPEYISVSTTILSQPLPSGFIPPMRIADLITMLVSRVAEEPRAENVLPLHSIMNGLQGSLLIRHEIPLEVMGKMQLEFTKALRNLDDHMGNLLCLATFARIVSPQCQNIGNQHGPEAPSWLLNIQHFFGPKRGLKTLDLVVLRVILACSVNCNNLAPSQAAESIRLAICIADAIDPEQKQAWMSTNSPKIAKLCEKVARDDLDQEVQMMGVAFLLCIFPVANLPSHTRELGLNVLLSKGSRGVMGVMPHHLIPRLAESVTQTDGSVIYHLLRFVFEAVQNDALPDRNSLSDLHLSGMILSGLQNSKSPVLSSAILDSVSTQQTIANILEAFPIVSSQAQCEGLETCHIAKVELQNKILLTLFEIYFAAVLTRSGDDQGVIMMKAFVDRSASSLSNGICRFSVSCQSSLRGQASLNSLPNLPSSQVPRDWRTCITESFKQNAQESHQTLMEKIEEVCYDLERRCYEVEAPLRLAEAECDRKILETEVLLRQKEQLEKKLEEAAQVLSDLRQEVNDQEENTESMSGQIKQLSMSLNAARSQLEAQSNHSEEIIRQEKEQARTRELDLIAISTEKDDQIEDLQEEVHRLHSEKAQVQQALDNAAKEQAILSTTLRHEVAELKEQLEKSSRVSARKEDEIKRHQADAEDMRMEMETMKTMAEQQTLEAERFRSTLQEVEAKSRLEMGELKAKHGIENNQVHEELEHEKEKNERLLSAMHEATHNAANEVQMKNKHIAQLERKIQLLHDERAAKAREFSEAQEHIGRLMNVMGFVPQQQIPATSSKHQRAKSSERKSSRDTGKQAYDEEETHLAESFDTMAFDPRERSPKRPKGNSLSTNLDQLLPPKTPLVPRKKNGPEHRKPPNPFPSEASSRDVLQQLQEPRKIDIK</sequence>
<dbReference type="Proteomes" id="UP001150941">
    <property type="component" value="Unassembled WGS sequence"/>
</dbReference>
<evidence type="ECO:0000256" key="5">
    <source>
        <dbReference type="ARBA" id="ARBA00023175"/>
    </source>
</evidence>
<dbReference type="InterPro" id="IPR044986">
    <property type="entry name" value="KIF15/KIN-12"/>
</dbReference>
<accession>A0A9W9NK01</accession>
<dbReference type="GeneID" id="83205877"/>
<dbReference type="PANTHER" id="PTHR37739">
    <property type="entry name" value="KINESIN-LIKE PROTEIN KIN-12D"/>
    <property type="match status" value="1"/>
</dbReference>
<comment type="caution">
    <text evidence="7">The sequence shown here is derived from an EMBL/GenBank/DDBJ whole genome shotgun (WGS) entry which is preliminary data.</text>
</comment>
<dbReference type="EMBL" id="JAPQKS010000007">
    <property type="protein sequence ID" value="KAJ5220074.1"/>
    <property type="molecule type" value="Genomic_DNA"/>
</dbReference>
<evidence type="ECO:0000256" key="1">
    <source>
        <dbReference type="ARBA" id="ARBA00022701"/>
    </source>
</evidence>
<dbReference type="OrthoDB" id="5332870at2759"/>
<evidence type="ECO:0000313" key="7">
    <source>
        <dbReference type="EMBL" id="KAJ5220074.1"/>
    </source>
</evidence>
<feature type="region of interest" description="Disordered" evidence="6">
    <location>
        <begin position="640"/>
        <end position="659"/>
    </location>
</feature>
<reference evidence="7" key="1">
    <citation type="submission" date="2022-11" db="EMBL/GenBank/DDBJ databases">
        <authorList>
            <person name="Petersen C."/>
        </authorList>
    </citation>
    <scope>NUCLEOTIDE SEQUENCE</scope>
    <source>
        <strain evidence="7">IBT 19713</strain>
    </source>
</reference>
<dbReference type="PANTHER" id="PTHR37739:SF16">
    <property type="entry name" value="KINESIN-LIKE PROTEIN"/>
    <property type="match status" value="1"/>
</dbReference>
<keyword evidence="5" id="KW-0505">Motor protein</keyword>
<dbReference type="GO" id="GO:0005874">
    <property type="term" value="C:microtubule"/>
    <property type="evidence" value="ECO:0007669"/>
    <property type="project" value="UniProtKB-KW"/>
</dbReference>
<keyword evidence="1" id="KW-0493">Microtubule</keyword>
<dbReference type="RefSeq" id="XP_058326904.1">
    <property type="nucleotide sequence ID" value="XM_058478574.1"/>
</dbReference>
<organism evidence="7 8">
    <name type="scientific">Penicillium chermesinum</name>
    <dbReference type="NCBI Taxonomy" id="63820"/>
    <lineage>
        <taxon>Eukaryota</taxon>
        <taxon>Fungi</taxon>
        <taxon>Dikarya</taxon>
        <taxon>Ascomycota</taxon>
        <taxon>Pezizomycotina</taxon>
        <taxon>Eurotiomycetes</taxon>
        <taxon>Eurotiomycetidae</taxon>
        <taxon>Eurotiales</taxon>
        <taxon>Aspergillaceae</taxon>
        <taxon>Penicillium</taxon>
    </lineage>
</organism>
<keyword evidence="3" id="KW-0067">ATP-binding</keyword>
<keyword evidence="8" id="KW-1185">Reference proteome</keyword>
<protein>
    <submittedName>
        <fullName evidence="7">Uncharacterized protein</fullName>
    </submittedName>
</protein>
<feature type="region of interest" description="Disordered" evidence="6">
    <location>
        <begin position="878"/>
        <end position="988"/>
    </location>
</feature>
<evidence type="ECO:0000313" key="8">
    <source>
        <dbReference type="Proteomes" id="UP001150941"/>
    </source>
</evidence>
<feature type="compositionally biased region" description="Basic and acidic residues" evidence="6">
    <location>
        <begin position="889"/>
        <end position="913"/>
    </location>
</feature>
<evidence type="ECO:0000256" key="2">
    <source>
        <dbReference type="ARBA" id="ARBA00022741"/>
    </source>
</evidence>
<name>A0A9W9NK01_9EURO</name>
<evidence type="ECO:0000256" key="4">
    <source>
        <dbReference type="ARBA" id="ARBA00023054"/>
    </source>
</evidence>
<feature type="compositionally biased region" description="Basic and acidic residues" evidence="6">
    <location>
        <begin position="649"/>
        <end position="659"/>
    </location>
</feature>
<proteinExistence type="predicted"/>
<dbReference type="GO" id="GO:0005524">
    <property type="term" value="F:ATP binding"/>
    <property type="evidence" value="ECO:0007669"/>
    <property type="project" value="UniProtKB-KW"/>
</dbReference>
<reference evidence="7" key="2">
    <citation type="journal article" date="2023" name="IMA Fungus">
        <title>Comparative genomic study of the Penicillium genus elucidates a diverse pangenome and 15 lateral gene transfer events.</title>
        <authorList>
            <person name="Petersen C."/>
            <person name="Sorensen T."/>
            <person name="Nielsen M.R."/>
            <person name="Sondergaard T.E."/>
            <person name="Sorensen J.L."/>
            <person name="Fitzpatrick D.A."/>
            <person name="Frisvad J.C."/>
            <person name="Nielsen K.L."/>
        </authorList>
    </citation>
    <scope>NUCLEOTIDE SEQUENCE</scope>
    <source>
        <strain evidence="7">IBT 19713</strain>
    </source>
</reference>
<dbReference type="AlphaFoldDB" id="A0A9W9NK01"/>